<evidence type="ECO:0000313" key="1">
    <source>
        <dbReference type="EMBL" id="MBP2403991.1"/>
    </source>
</evidence>
<evidence type="ECO:0000313" key="2">
    <source>
        <dbReference type="Proteomes" id="UP001519291"/>
    </source>
</evidence>
<dbReference type="EMBL" id="JAGIOH010000001">
    <property type="protein sequence ID" value="MBP2403991.1"/>
    <property type="molecule type" value="Genomic_DNA"/>
</dbReference>
<sequence length="201" mass="22260">MLRHVIAPERFFTQVSNEIIRHPRLSANAVRLLMWQLSLPESVDGPQWEEARGHALNGDADASHRLLDEARTLISRAAEHPEDEPAWRYFYDETWFALQRGMAEMHLGAWPAAIDHLTSGLAALPDDYRRDKAWYRACLAHAAAGAGEAEQSVAVALHAIPDAAVVGRPHAWNELHVTAAALLRQGAPEGQHLVAALKTHD</sequence>
<organism evidence="1 2">
    <name type="scientific">Streptomyces syringium</name>
    <dbReference type="NCBI Taxonomy" id="76729"/>
    <lineage>
        <taxon>Bacteria</taxon>
        <taxon>Bacillati</taxon>
        <taxon>Actinomycetota</taxon>
        <taxon>Actinomycetes</taxon>
        <taxon>Kitasatosporales</taxon>
        <taxon>Streptomycetaceae</taxon>
        <taxon>Streptomyces</taxon>
    </lineage>
</organism>
<dbReference type="GeneID" id="91570339"/>
<dbReference type="RefSeq" id="WP_307842036.1">
    <property type="nucleotide sequence ID" value="NZ_JAGIOH010000001.1"/>
</dbReference>
<dbReference type="Proteomes" id="UP001519291">
    <property type="component" value="Unassembled WGS sequence"/>
</dbReference>
<accession>A0ABS4Y5C9</accession>
<gene>
    <name evidence="1" type="ORF">JO379_003460</name>
</gene>
<dbReference type="InterPro" id="IPR011990">
    <property type="entry name" value="TPR-like_helical_dom_sf"/>
</dbReference>
<name>A0ABS4Y5C9_9ACTN</name>
<protein>
    <submittedName>
        <fullName evidence="1">Tetratricopeptide (TPR) repeat protein</fullName>
    </submittedName>
</protein>
<dbReference type="SUPFAM" id="SSF48452">
    <property type="entry name" value="TPR-like"/>
    <property type="match status" value="1"/>
</dbReference>
<reference evidence="1 2" key="1">
    <citation type="submission" date="2021-03" db="EMBL/GenBank/DDBJ databases">
        <title>Sequencing the genomes of 1000 actinobacteria strains.</title>
        <authorList>
            <person name="Klenk H.-P."/>
        </authorList>
    </citation>
    <scope>NUCLEOTIDE SEQUENCE [LARGE SCALE GENOMIC DNA]</scope>
    <source>
        <strain evidence="1 2">DSM 41480</strain>
    </source>
</reference>
<comment type="caution">
    <text evidence="1">The sequence shown here is derived from an EMBL/GenBank/DDBJ whole genome shotgun (WGS) entry which is preliminary data.</text>
</comment>
<proteinExistence type="predicted"/>
<keyword evidence="2" id="KW-1185">Reference proteome</keyword>